<keyword evidence="3" id="KW-1185">Reference proteome</keyword>
<accession>A0A9Q4C5M1</accession>
<dbReference type="InterPro" id="IPR055684">
    <property type="entry name" value="DUF7260"/>
</dbReference>
<name>A0A9Q4C5M1_9EURY</name>
<feature type="domain" description="DUF7260" evidence="1">
    <location>
        <begin position="12"/>
        <end position="252"/>
    </location>
</feature>
<evidence type="ECO:0000313" key="3">
    <source>
        <dbReference type="Proteomes" id="UP001149411"/>
    </source>
</evidence>
<dbReference type="EMBL" id="RKLV01000011">
    <property type="protein sequence ID" value="MCX2819686.1"/>
    <property type="molecule type" value="Genomic_DNA"/>
</dbReference>
<organism evidence="2 3">
    <name type="scientific">Halorutilus salinus</name>
    <dbReference type="NCBI Taxonomy" id="2487751"/>
    <lineage>
        <taxon>Archaea</taxon>
        <taxon>Methanobacteriati</taxon>
        <taxon>Methanobacteriota</taxon>
        <taxon>Stenosarchaea group</taxon>
        <taxon>Halobacteria</taxon>
        <taxon>Halorutilales</taxon>
        <taxon>Halorutilaceae</taxon>
        <taxon>Halorutilus</taxon>
    </lineage>
</organism>
<dbReference type="Proteomes" id="UP001149411">
    <property type="component" value="Unassembled WGS sequence"/>
</dbReference>
<dbReference type="RefSeq" id="WP_266088174.1">
    <property type="nucleotide sequence ID" value="NZ_RKLV01000011.1"/>
</dbReference>
<proteinExistence type="predicted"/>
<sequence>MCQESIDLSETTAHRALRTVKREKEITSEKLTQIERFRQKVHGMNGADTASVAGFRGDGSGGVRTVASPDPTTGCVCGDVVEAFDETLNRCEPERDLTRSMSGELGTEFASVLLRDREAGFGSELKQAVLSSVDERRSQLRVLEEALGTEKASVGAAIEAVESLDESLVTEDELLGLGFDELRQKHGSLIYLHDDCESLIQERQETLSKTTKEATEAGLRHNSLTGYLYEELQTDHPVLSTLTEAVRVCEDREHEVRKHICKAV</sequence>
<comment type="caution">
    <text evidence="2">The sequence shown here is derived from an EMBL/GenBank/DDBJ whole genome shotgun (WGS) entry which is preliminary data.</text>
</comment>
<dbReference type="AlphaFoldDB" id="A0A9Q4C5M1"/>
<evidence type="ECO:0000313" key="2">
    <source>
        <dbReference type="EMBL" id="MCX2819686.1"/>
    </source>
</evidence>
<reference evidence="2" key="1">
    <citation type="submission" date="2022-09" db="EMBL/GenBank/DDBJ databases">
        <title>Haloadaptaus new haloarchaeum isolated from saline soil.</title>
        <authorList>
            <person name="Duran-Viseras A."/>
            <person name="Sanchez-Porro C."/>
            <person name="Ventosa A."/>
        </authorList>
    </citation>
    <scope>NUCLEOTIDE SEQUENCE</scope>
    <source>
        <strain evidence="2">F3-133</strain>
    </source>
</reference>
<gene>
    <name evidence="2" type="ORF">EGH25_10040</name>
</gene>
<protein>
    <recommendedName>
        <fullName evidence="1">DUF7260 domain-containing protein</fullName>
    </recommendedName>
</protein>
<evidence type="ECO:0000259" key="1">
    <source>
        <dbReference type="Pfam" id="PF23921"/>
    </source>
</evidence>
<dbReference type="Pfam" id="PF23921">
    <property type="entry name" value="DUF7260"/>
    <property type="match status" value="1"/>
</dbReference>